<evidence type="ECO:0000313" key="4">
    <source>
        <dbReference type="EMBL" id="GEU55813.1"/>
    </source>
</evidence>
<feature type="region of interest" description="Disordered" evidence="1">
    <location>
        <begin position="428"/>
        <end position="451"/>
    </location>
</feature>
<dbReference type="InterPro" id="IPR057670">
    <property type="entry name" value="SH3_retrovirus"/>
</dbReference>
<feature type="domain" description="GAG-pre-integrase" evidence="2">
    <location>
        <begin position="270"/>
        <end position="304"/>
    </location>
</feature>
<sequence>MGIPNEHQLKFNSIKDAKKLLKAVEKRFGGNAAIKKTQRNLLKQQFKNFSALSSKMLDRTFDRLQKLMSQLELLGERLSQEDVNQKLLRSLSPEWNTHVVVWRNKANLIVDNCKKGLGYESYNAVLPPYTGNFMPLKPDLSFTGLDEFVVKPVVENKSREEETKVVRKNKDAPIIEECVSDDEEESVTQPKIVKKTVKPALLRKNYKEINRGYVAFGGNPKGGKIKGKCTIKTDFKLIDENQVLLRVHRKNNMYSIGLKNIVPKGGLTFLFAKATSDESNLWHRRLGHLNLKTMNKLVEGNLVREALNAACYVQNRVLVVKLHNKTPYKLFHGKFDGKADEGFFVGYSLNSKAFRVFNSRIRIVEENLHIRFSKNTPNVIGSGPDWLFDIDALTRIMNYEPIIACTQSNSVADPKSSHNDGFKLSCDDGKKVDADPRKQNECNDQEKEDNVNSTNNVNIVSSTVNAAGTNENNDLPFDLNMHALKDFSTFNFLIDDEDDGTMAYINNIDTTIQVSHVPTTRIHKDHPFDQVIRDFQSVIQTRHMLKNLEEDRKIEEEVYVCQPPGFEDLNFSDRVYKVEKVCIDYIKLLQHGELTFFLGLQVKQKKDGIFISQDKYVAKILKKFGFTEVKNVSTPMETQKPLLKDEDGEEVDIHMYRIVLVYYCSQNHQWGSTNTCQGRWKPTRKVTQVPQPSEPMEHTTTASSLEAEQDSGGGPMCQEAMGDTIAQTRFKNVSKLSNDLLLTRGNTLRSDEDRMKLNELMELCTNLQTIVLELEKTKTTQANMIDSLKRRDASKQGRRIDYIDDDEDIILVSVHDDADKEMFDDDNDLGGEEVFVEQEVVADKEKIDEITLAQALTELKTLKPNVKRVVIQEPSEYPTTTTTIPKQKSQDKGKEILVEEPIKLKKKDQISLDEEAALKLQAEFNEEQRLAREKAKKEQEANIALIETWDDV</sequence>
<dbReference type="AlphaFoldDB" id="A0A6L2L1P9"/>
<feature type="compositionally biased region" description="Basic and acidic residues" evidence="1">
    <location>
        <begin position="428"/>
        <end position="450"/>
    </location>
</feature>
<dbReference type="InterPro" id="IPR025724">
    <property type="entry name" value="GAG-pre-integrase_dom"/>
</dbReference>
<name>A0A6L2L1P9_TANCI</name>
<feature type="domain" description="Retroviral polymerase SH3-like" evidence="3">
    <location>
        <begin position="331"/>
        <end position="375"/>
    </location>
</feature>
<dbReference type="Pfam" id="PF13976">
    <property type="entry name" value="gag_pre-integrs"/>
    <property type="match status" value="1"/>
</dbReference>
<feature type="region of interest" description="Disordered" evidence="1">
    <location>
        <begin position="681"/>
        <end position="714"/>
    </location>
</feature>
<gene>
    <name evidence="4" type="ORF">Tci_027791</name>
</gene>
<evidence type="ECO:0000259" key="3">
    <source>
        <dbReference type="Pfam" id="PF25597"/>
    </source>
</evidence>
<dbReference type="Pfam" id="PF25597">
    <property type="entry name" value="SH3_retrovirus"/>
    <property type="match status" value="1"/>
</dbReference>
<dbReference type="Pfam" id="PF14223">
    <property type="entry name" value="Retrotran_gag_2"/>
    <property type="match status" value="1"/>
</dbReference>
<protein>
    <submittedName>
        <fullName evidence="4">Uncharacterized protein</fullName>
    </submittedName>
</protein>
<evidence type="ECO:0000256" key="1">
    <source>
        <dbReference type="SAM" id="MobiDB-lite"/>
    </source>
</evidence>
<organism evidence="4">
    <name type="scientific">Tanacetum cinerariifolium</name>
    <name type="common">Dalmatian daisy</name>
    <name type="synonym">Chrysanthemum cinerariifolium</name>
    <dbReference type="NCBI Taxonomy" id="118510"/>
    <lineage>
        <taxon>Eukaryota</taxon>
        <taxon>Viridiplantae</taxon>
        <taxon>Streptophyta</taxon>
        <taxon>Embryophyta</taxon>
        <taxon>Tracheophyta</taxon>
        <taxon>Spermatophyta</taxon>
        <taxon>Magnoliopsida</taxon>
        <taxon>eudicotyledons</taxon>
        <taxon>Gunneridae</taxon>
        <taxon>Pentapetalae</taxon>
        <taxon>asterids</taxon>
        <taxon>campanulids</taxon>
        <taxon>Asterales</taxon>
        <taxon>Asteraceae</taxon>
        <taxon>Asteroideae</taxon>
        <taxon>Anthemideae</taxon>
        <taxon>Anthemidinae</taxon>
        <taxon>Tanacetum</taxon>
    </lineage>
</organism>
<reference evidence="4" key="1">
    <citation type="journal article" date="2019" name="Sci. Rep.">
        <title>Draft genome of Tanacetum cinerariifolium, the natural source of mosquito coil.</title>
        <authorList>
            <person name="Yamashiro T."/>
            <person name="Shiraishi A."/>
            <person name="Satake H."/>
            <person name="Nakayama K."/>
        </authorList>
    </citation>
    <scope>NUCLEOTIDE SEQUENCE</scope>
</reference>
<proteinExistence type="predicted"/>
<comment type="caution">
    <text evidence="4">The sequence shown here is derived from an EMBL/GenBank/DDBJ whole genome shotgun (WGS) entry which is preliminary data.</text>
</comment>
<accession>A0A6L2L1P9</accession>
<evidence type="ECO:0000259" key="2">
    <source>
        <dbReference type="Pfam" id="PF13976"/>
    </source>
</evidence>
<dbReference type="EMBL" id="BKCJ010003558">
    <property type="protein sequence ID" value="GEU55813.1"/>
    <property type="molecule type" value="Genomic_DNA"/>
</dbReference>